<comment type="function">
    <text evidence="9">O-acyltransferase that catalyzes D-alanylation of both teichoic acid and lipoteichoic acid (LTA). D-alanylation of LTA plays an important role in modulating the properties of the cell wall in Gram-positive bacteria, influencing the net charge of the cell wall. Catalyzes D-alanylation from DltC carrier protein.</text>
</comment>
<keyword evidence="3 9" id="KW-1003">Cell membrane</keyword>
<comment type="pathway">
    <text evidence="9">Cell wall biogenesis; lipoteichoic acid biosynthesis.</text>
</comment>
<evidence type="ECO:0000256" key="7">
    <source>
        <dbReference type="ARBA" id="ARBA00023136"/>
    </source>
</evidence>
<dbReference type="Proteomes" id="UP000033166">
    <property type="component" value="Chromosome I"/>
</dbReference>
<protein>
    <recommendedName>
        <fullName evidence="9">Teichoic acid D-alanyltransferase</fullName>
        <ecNumber evidence="9">2.3.1.-</ecNumber>
    </recommendedName>
</protein>
<dbReference type="GO" id="GO:0016746">
    <property type="term" value="F:acyltransferase activity"/>
    <property type="evidence" value="ECO:0007669"/>
    <property type="project" value="UniProtKB-KW"/>
</dbReference>
<gene>
    <name evidence="11" type="primary">dltB</name>
    <name evidence="11" type="ORF">LACPI_1279</name>
</gene>
<dbReference type="InterPro" id="IPR024024">
    <property type="entry name" value="DltB"/>
</dbReference>
<dbReference type="STRING" id="1364.LP2241_30278"/>
<dbReference type="HOGENOM" id="CLU_025255_2_0_9"/>
<sequence length="420" mass="49607">MSSFLRSLPNWQPYGTPNYFIFLLLTLIPIAIAIWFGKRLPIYEELVSIAFISLMFGGLHYLQFFAFIFYLVWQTIVVFAYQGYRKKANHNWLFYISILLSLLPLLIIKIEPTIFGHNSLLGFLGISYLTFRNVAMIMEMRDGELKNVTIWSFLRFMIFLPTISSGPIDRYRRFNEDYVNVPSREDYLNMLEKAVWYLMLGALYKFIISHTLVTYIIPPIKLAALAAGGVMNWHTILYMYAWGFDLFFDFAGYSMFAVGISYIMGIKTPINFNKPFLARDLKDFWNRWHMSLSFWFRDFVFMRLVYTMMKRKVFKNRNTTSSVAYLLNMTLMGFWHGLHWYYVAYGIFHGVGLIINDWWIRKKKAVNKSRKLIGQQPLADNKWTHGLGIFITFHVVMISLLIFSGFLDTLWFHNLLSQPK</sequence>
<feature type="transmembrane region" description="Helical" evidence="10">
    <location>
        <begin position="288"/>
        <end position="306"/>
    </location>
</feature>
<comment type="subcellular location">
    <subcellularLocation>
        <location evidence="1">Cell membrane</location>
        <topology evidence="1">Multi-pass membrane protein</topology>
    </subcellularLocation>
</comment>
<dbReference type="PIRSF" id="PIRSF500216">
    <property type="entry name" value="DltB"/>
    <property type="match status" value="1"/>
</dbReference>
<dbReference type="NCBIfam" id="TIGR04091">
    <property type="entry name" value="LTA_dltB"/>
    <property type="match status" value="1"/>
</dbReference>
<evidence type="ECO:0000256" key="1">
    <source>
        <dbReference type="ARBA" id="ARBA00004651"/>
    </source>
</evidence>
<keyword evidence="5 10" id="KW-0812">Transmembrane</keyword>
<evidence type="ECO:0000313" key="12">
    <source>
        <dbReference type="Proteomes" id="UP000033166"/>
    </source>
</evidence>
<proteinExistence type="inferred from homology"/>
<dbReference type="Pfam" id="PF03062">
    <property type="entry name" value="MBOAT"/>
    <property type="match status" value="1"/>
</dbReference>
<keyword evidence="8 9" id="KW-0012">Acyltransferase</keyword>
<feature type="transmembrane region" description="Helical" evidence="10">
    <location>
        <begin position="20"/>
        <end position="37"/>
    </location>
</feature>
<feature type="transmembrane region" description="Helical" evidence="10">
    <location>
        <begin position="194"/>
        <end position="217"/>
    </location>
</feature>
<feature type="transmembrane region" description="Helical" evidence="10">
    <location>
        <begin position="92"/>
        <end position="108"/>
    </location>
</feature>
<dbReference type="AlphaFoldDB" id="A0A0D6DXG9"/>
<evidence type="ECO:0000256" key="3">
    <source>
        <dbReference type="ARBA" id="ARBA00022475"/>
    </source>
</evidence>
<dbReference type="KEGG" id="lpk:LACPI_1279"/>
<keyword evidence="7 9" id="KW-0472">Membrane</keyword>
<feature type="transmembrane region" description="Helical" evidence="10">
    <location>
        <begin position="250"/>
        <end position="268"/>
    </location>
</feature>
<evidence type="ECO:0000256" key="9">
    <source>
        <dbReference type="PIRNR" id="PIRNR016636"/>
    </source>
</evidence>
<evidence type="ECO:0000256" key="10">
    <source>
        <dbReference type="SAM" id="Phobius"/>
    </source>
</evidence>
<evidence type="ECO:0000256" key="6">
    <source>
        <dbReference type="ARBA" id="ARBA00022989"/>
    </source>
</evidence>
<dbReference type="InterPro" id="IPR004299">
    <property type="entry name" value="MBOAT_fam"/>
</dbReference>
<keyword evidence="4 9" id="KW-0808">Transferase</keyword>
<dbReference type="PIRSF" id="PIRSF016636">
    <property type="entry name" value="AlgI_DltB"/>
    <property type="match status" value="1"/>
</dbReference>
<evidence type="ECO:0000313" key="11">
    <source>
        <dbReference type="EMBL" id="CEN28479.1"/>
    </source>
</evidence>
<dbReference type="EC" id="2.3.1.-" evidence="9"/>
<dbReference type="InterPro" id="IPR024194">
    <property type="entry name" value="Ac/AlaTfrase_AlgI/DltB"/>
</dbReference>
<feature type="transmembrane region" description="Helical" evidence="10">
    <location>
        <begin position="49"/>
        <end position="72"/>
    </location>
</feature>
<comment type="similarity">
    <text evidence="2 9">Belongs to the membrane-bound acyltransferase family.</text>
</comment>
<dbReference type="InterPro" id="IPR051085">
    <property type="entry name" value="MB_O-acyltransferase"/>
</dbReference>
<evidence type="ECO:0000256" key="5">
    <source>
        <dbReference type="ARBA" id="ARBA00022692"/>
    </source>
</evidence>
<feature type="transmembrane region" description="Helical" evidence="10">
    <location>
        <begin position="342"/>
        <end position="360"/>
    </location>
</feature>
<name>A0A0D6DXG9_9LACT</name>
<evidence type="ECO:0000256" key="8">
    <source>
        <dbReference type="ARBA" id="ARBA00023315"/>
    </source>
</evidence>
<evidence type="ECO:0000256" key="4">
    <source>
        <dbReference type="ARBA" id="ARBA00022679"/>
    </source>
</evidence>
<dbReference type="EMBL" id="LN774769">
    <property type="protein sequence ID" value="CEN28479.1"/>
    <property type="molecule type" value="Genomic_DNA"/>
</dbReference>
<feature type="transmembrane region" description="Helical" evidence="10">
    <location>
        <begin position="150"/>
        <end position="168"/>
    </location>
</feature>
<dbReference type="PANTHER" id="PTHR13285:SF23">
    <property type="entry name" value="TEICHOIC ACID D-ALANYLTRANSFERASE"/>
    <property type="match status" value="1"/>
</dbReference>
<dbReference type="GO" id="GO:0070395">
    <property type="term" value="P:lipoteichoic acid biosynthetic process"/>
    <property type="evidence" value="ECO:0007669"/>
    <property type="project" value="UniProtKB-UniRule"/>
</dbReference>
<keyword evidence="6 10" id="KW-1133">Transmembrane helix</keyword>
<dbReference type="GO" id="GO:0005886">
    <property type="term" value="C:plasma membrane"/>
    <property type="evidence" value="ECO:0007669"/>
    <property type="project" value="UniProtKB-SubCell"/>
</dbReference>
<evidence type="ECO:0000256" key="2">
    <source>
        <dbReference type="ARBA" id="ARBA00010323"/>
    </source>
</evidence>
<dbReference type="UniPathway" id="UPA00556"/>
<feature type="transmembrane region" description="Helical" evidence="10">
    <location>
        <begin position="387"/>
        <end position="407"/>
    </location>
</feature>
<organism evidence="11 12">
    <name type="scientific">Pseudolactococcus piscium MKFS47</name>
    <dbReference type="NCBI Taxonomy" id="297352"/>
    <lineage>
        <taxon>Bacteria</taxon>
        <taxon>Bacillati</taxon>
        <taxon>Bacillota</taxon>
        <taxon>Bacilli</taxon>
        <taxon>Lactobacillales</taxon>
        <taxon>Streptococcaceae</taxon>
        <taxon>Pseudolactococcus</taxon>
    </lineage>
</organism>
<accession>A0A0D6DXG9</accession>
<feature type="transmembrane region" description="Helical" evidence="10">
    <location>
        <begin position="120"/>
        <end position="138"/>
    </location>
</feature>
<dbReference type="PANTHER" id="PTHR13285">
    <property type="entry name" value="ACYLTRANSFERASE"/>
    <property type="match status" value="1"/>
</dbReference>
<dbReference type="RefSeq" id="WP_047916582.1">
    <property type="nucleotide sequence ID" value="NZ_LN774769.1"/>
</dbReference>
<reference evidence="12" key="1">
    <citation type="submission" date="2015-01" db="EMBL/GenBank/DDBJ databases">
        <authorList>
            <person name="Andreevskaya M."/>
        </authorList>
    </citation>
    <scope>NUCLEOTIDE SEQUENCE [LARGE SCALE GENOMIC DNA]</scope>
    <source>
        <strain evidence="12">MKFS47</strain>
    </source>
</reference>